<dbReference type="EMBL" id="CAEY01000163">
    <property type="status" value="NOT_ANNOTATED_CDS"/>
    <property type="molecule type" value="Genomic_DNA"/>
</dbReference>
<dbReference type="EnsemblMetazoa" id="tetur13g00440.1">
    <property type="protein sequence ID" value="tetur13g00440.1"/>
    <property type="gene ID" value="tetur13g00440"/>
</dbReference>
<accession>T1KJM1</accession>
<evidence type="ECO:0000313" key="1">
    <source>
        <dbReference type="EnsemblMetazoa" id="tetur13g00440.1"/>
    </source>
</evidence>
<sequence>MEKRFICVWSLKKKIYLTKIALLCLYHQH</sequence>
<protein>
    <submittedName>
        <fullName evidence="1">Uncharacterized protein</fullName>
    </submittedName>
</protein>
<dbReference type="Proteomes" id="UP000015104">
    <property type="component" value="Unassembled WGS sequence"/>
</dbReference>
<reference evidence="1" key="2">
    <citation type="submission" date="2015-06" db="UniProtKB">
        <authorList>
            <consortium name="EnsemblMetazoa"/>
        </authorList>
    </citation>
    <scope>IDENTIFICATION</scope>
</reference>
<dbReference type="HOGENOM" id="CLU_3411016_0_0_1"/>
<evidence type="ECO:0000313" key="2">
    <source>
        <dbReference type="Proteomes" id="UP000015104"/>
    </source>
</evidence>
<organism evidence="1 2">
    <name type="scientific">Tetranychus urticae</name>
    <name type="common">Two-spotted spider mite</name>
    <dbReference type="NCBI Taxonomy" id="32264"/>
    <lineage>
        <taxon>Eukaryota</taxon>
        <taxon>Metazoa</taxon>
        <taxon>Ecdysozoa</taxon>
        <taxon>Arthropoda</taxon>
        <taxon>Chelicerata</taxon>
        <taxon>Arachnida</taxon>
        <taxon>Acari</taxon>
        <taxon>Acariformes</taxon>
        <taxon>Trombidiformes</taxon>
        <taxon>Prostigmata</taxon>
        <taxon>Eleutherengona</taxon>
        <taxon>Raphignathae</taxon>
        <taxon>Tetranychoidea</taxon>
        <taxon>Tetranychidae</taxon>
        <taxon>Tetranychus</taxon>
    </lineage>
</organism>
<keyword evidence="2" id="KW-1185">Reference proteome</keyword>
<dbReference type="AlphaFoldDB" id="T1KJM1"/>
<name>T1KJM1_TETUR</name>
<reference evidence="2" key="1">
    <citation type="submission" date="2011-08" db="EMBL/GenBank/DDBJ databases">
        <authorList>
            <person name="Rombauts S."/>
        </authorList>
    </citation>
    <scope>NUCLEOTIDE SEQUENCE</scope>
    <source>
        <strain evidence="2">London</strain>
    </source>
</reference>
<proteinExistence type="predicted"/>